<dbReference type="AlphaFoldDB" id="A0A9P8PSE8"/>
<feature type="region of interest" description="Disordered" evidence="2">
    <location>
        <begin position="455"/>
        <end position="522"/>
    </location>
</feature>
<dbReference type="SUPFAM" id="SSF82199">
    <property type="entry name" value="SET domain"/>
    <property type="match status" value="2"/>
</dbReference>
<dbReference type="CDD" id="cd10527">
    <property type="entry name" value="SET_LSMT"/>
    <property type="match status" value="1"/>
</dbReference>
<organism evidence="4 5">
    <name type="scientific">Wickerhamomyces pijperi</name>
    <name type="common">Yeast</name>
    <name type="synonym">Pichia pijperi</name>
    <dbReference type="NCBI Taxonomy" id="599730"/>
    <lineage>
        <taxon>Eukaryota</taxon>
        <taxon>Fungi</taxon>
        <taxon>Dikarya</taxon>
        <taxon>Ascomycota</taxon>
        <taxon>Saccharomycotina</taxon>
        <taxon>Saccharomycetes</taxon>
        <taxon>Phaffomycetales</taxon>
        <taxon>Wickerhamomycetaceae</taxon>
        <taxon>Wickerhamomyces</taxon>
    </lineage>
</organism>
<feature type="compositionally biased region" description="Acidic residues" evidence="2">
    <location>
        <begin position="285"/>
        <end position="296"/>
    </location>
</feature>
<feature type="domain" description="SET" evidence="3">
    <location>
        <begin position="26"/>
        <end position="390"/>
    </location>
</feature>
<dbReference type="InterPro" id="IPR001214">
    <property type="entry name" value="SET_dom"/>
</dbReference>
<feature type="compositionally biased region" description="Acidic residues" evidence="2">
    <location>
        <begin position="455"/>
        <end position="465"/>
    </location>
</feature>
<reference evidence="4" key="1">
    <citation type="journal article" date="2021" name="Open Biol.">
        <title>Shared evolutionary footprints suggest mitochondrial oxidative damage underlies multiple complex I losses in fungi.</title>
        <authorList>
            <person name="Schikora-Tamarit M.A."/>
            <person name="Marcet-Houben M."/>
            <person name="Nosek J."/>
            <person name="Gabaldon T."/>
        </authorList>
    </citation>
    <scope>NUCLEOTIDE SEQUENCE</scope>
    <source>
        <strain evidence="4">CBS2887</strain>
    </source>
</reference>
<sequence length="636" mass="72703">MSVTSLQDAQDVIGWIKSNNGHFNTDLLEIRPSPLGGIGVFAKQDIQLTEDMPPPVLLRLHKDSLLSSQKSCVANLLYESQITGALALVIAFIYELELKELSPWWGFIKSIKYIDDKGHPILPPSAWSKNEKDLFQGSEIEMQGYLSVSELLESYEKACLFAVRHSLESKGMISTPDILAIQTPQDEDIVDGKFQQFIAISHALASRNFEIDAFHEVALVPGADLFNHTNEPSVRFESVYEVCEACGAFEGGCEHVMISDYEDDEDNSCQDACCGGEEHEQEHEQESEDDDDENMDIEEDEEELIHFEGTMEEFITHIEQEIQEEIEENRMEDLEEEASLEAAKKSGINIELYSPEIKDIDGKIIHPNACVDITLTRSVSKGEEIFNTYGELSNVVLLNKYGFVIEQNEFDTVSLGDAFGKLRRFRKGLFRAHFKWWEERGYDLVKRYLQEIASDEEEEDEENDCNDGCCSDGDEDSDNRHGHDHQEDGCCGGDEPHSHGHDGEQEQDEDEEDEENSWDSNLDLLSTSEPNAICLALLRLLTLHKVQLIQFVKRGEELIPWLLKPGFKNPAMSRRMQRIWRDVLSFRLQEYEYCDFKDVSIEDLEDVRDDRLQFIKSIVGHEYKILERALDRASIM</sequence>
<feature type="region of interest" description="Disordered" evidence="2">
    <location>
        <begin position="267"/>
        <end position="296"/>
    </location>
</feature>
<name>A0A9P8PSE8_WICPI</name>
<dbReference type="OrthoDB" id="441812at2759"/>
<accession>A0A9P8PSE8</accession>
<evidence type="ECO:0000256" key="1">
    <source>
        <dbReference type="SAM" id="Coils"/>
    </source>
</evidence>
<dbReference type="GO" id="GO:0005634">
    <property type="term" value="C:nucleus"/>
    <property type="evidence" value="ECO:0007669"/>
    <property type="project" value="TreeGrafter"/>
</dbReference>
<dbReference type="InterPro" id="IPR046341">
    <property type="entry name" value="SET_dom_sf"/>
</dbReference>
<dbReference type="PROSITE" id="PS50280">
    <property type="entry name" value="SET"/>
    <property type="match status" value="1"/>
</dbReference>
<evidence type="ECO:0000256" key="2">
    <source>
        <dbReference type="SAM" id="MobiDB-lite"/>
    </source>
</evidence>
<feature type="compositionally biased region" description="Acidic residues" evidence="2">
    <location>
        <begin position="505"/>
        <end position="517"/>
    </location>
</feature>
<dbReference type="Proteomes" id="UP000774326">
    <property type="component" value="Unassembled WGS sequence"/>
</dbReference>
<feature type="compositionally biased region" description="Basic and acidic residues" evidence="2">
    <location>
        <begin position="478"/>
        <end position="504"/>
    </location>
</feature>
<comment type="caution">
    <text evidence="4">The sequence shown here is derived from an EMBL/GenBank/DDBJ whole genome shotgun (WGS) entry which is preliminary data.</text>
</comment>
<dbReference type="PANTHER" id="PTHR13271">
    <property type="entry name" value="UNCHARACTERIZED PUTATIVE METHYLTRANSFERASE"/>
    <property type="match status" value="1"/>
</dbReference>
<dbReference type="PANTHER" id="PTHR13271:SF128">
    <property type="entry name" value="RIBOSOMAL LYSINE N-METHYLTRANSFERASE 3"/>
    <property type="match status" value="1"/>
</dbReference>
<feature type="coiled-coil region" evidence="1">
    <location>
        <begin position="317"/>
        <end position="344"/>
    </location>
</feature>
<reference evidence="4" key="2">
    <citation type="submission" date="2021-01" db="EMBL/GenBank/DDBJ databases">
        <authorList>
            <person name="Schikora-Tamarit M.A."/>
        </authorList>
    </citation>
    <scope>NUCLEOTIDE SEQUENCE</scope>
    <source>
        <strain evidence="4">CBS2887</strain>
    </source>
</reference>
<keyword evidence="5" id="KW-1185">Reference proteome</keyword>
<protein>
    <recommendedName>
        <fullName evidence="3">SET domain-containing protein</fullName>
    </recommendedName>
</protein>
<dbReference type="EMBL" id="JAEUBG010005277">
    <property type="protein sequence ID" value="KAH3676454.1"/>
    <property type="molecule type" value="Genomic_DNA"/>
</dbReference>
<evidence type="ECO:0000313" key="5">
    <source>
        <dbReference type="Proteomes" id="UP000774326"/>
    </source>
</evidence>
<keyword evidence="1" id="KW-0175">Coiled coil</keyword>
<gene>
    <name evidence="4" type="ORF">WICPIJ_009110</name>
</gene>
<dbReference type="Gene3D" id="3.90.1410.10">
    <property type="entry name" value="set domain protein methyltransferase, domain 1"/>
    <property type="match status" value="1"/>
</dbReference>
<dbReference type="GO" id="GO:0016279">
    <property type="term" value="F:protein-lysine N-methyltransferase activity"/>
    <property type="evidence" value="ECO:0007669"/>
    <property type="project" value="TreeGrafter"/>
</dbReference>
<evidence type="ECO:0000313" key="4">
    <source>
        <dbReference type="EMBL" id="KAH3676454.1"/>
    </source>
</evidence>
<dbReference type="InterPro" id="IPR050600">
    <property type="entry name" value="SETD3_SETD6_MTase"/>
</dbReference>
<proteinExistence type="predicted"/>
<evidence type="ECO:0000259" key="3">
    <source>
        <dbReference type="PROSITE" id="PS50280"/>
    </source>
</evidence>